<keyword evidence="3" id="KW-1185">Reference proteome</keyword>
<gene>
    <name evidence="2" type="ORF">FHS83_003191</name>
</gene>
<evidence type="ECO:0000313" key="3">
    <source>
        <dbReference type="Proteomes" id="UP000570514"/>
    </source>
</evidence>
<evidence type="ECO:0000313" key="2">
    <source>
        <dbReference type="EMBL" id="NIK89873.1"/>
    </source>
</evidence>
<feature type="signal peptide" evidence="1">
    <location>
        <begin position="1"/>
        <end position="18"/>
    </location>
</feature>
<evidence type="ECO:0000256" key="1">
    <source>
        <dbReference type="SAM" id="SignalP"/>
    </source>
</evidence>
<comment type="caution">
    <text evidence="2">The sequence shown here is derived from an EMBL/GenBank/DDBJ whole genome shotgun (WGS) entry which is preliminary data.</text>
</comment>
<dbReference type="EMBL" id="JAASRM010000001">
    <property type="protein sequence ID" value="NIK89873.1"/>
    <property type="molecule type" value="Genomic_DNA"/>
</dbReference>
<accession>A0A846N2N5</accession>
<name>A0A846N2N5_9PROT</name>
<sequence length="170" mass="18032">MKAWIFVAAALSCSAAMADPLAKAHEGQLQCYHPNTLTKTCAVLSGYSFQGKVISNKADVLMGVKPLLIMTTNSPVTISGEAVCGKSREADIQSASFTADGAKVPENQAAAIRAQLLENMKPMFGKEICTTYVPSNNALSATVTIDGKPRPDLTQIVIWVKPGEGYKIGQ</sequence>
<keyword evidence="1" id="KW-0732">Signal</keyword>
<protein>
    <submittedName>
        <fullName evidence="2">Uncharacterized protein</fullName>
    </submittedName>
</protein>
<dbReference type="AlphaFoldDB" id="A0A846N2N5"/>
<dbReference type="Proteomes" id="UP000570514">
    <property type="component" value="Unassembled WGS sequence"/>
</dbReference>
<feature type="chain" id="PRO_5032688317" evidence="1">
    <location>
        <begin position="19"/>
        <end position="170"/>
    </location>
</feature>
<organism evidence="2 3">
    <name type="scientific">Rhizomicrobium palustre</name>
    <dbReference type="NCBI Taxonomy" id="189966"/>
    <lineage>
        <taxon>Bacteria</taxon>
        <taxon>Pseudomonadati</taxon>
        <taxon>Pseudomonadota</taxon>
        <taxon>Alphaproteobacteria</taxon>
        <taxon>Micropepsales</taxon>
        <taxon>Micropepsaceae</taxon>
        <taxon>Rhizomicrobium</taxon>
    </lineage>
</organism>
<proteinExistence type="predicted"/>
<reference evidence="2 3" key="1">
    <citation type="submission" date="2020-03" db="EMBL/GenBank/DDBJ databases">
        <title>Genomic Encyclopedia of Type Strains, Phase IV (KMG-IV): sequencing the most valuable type-strain genomes for metagenomic binning, comparative biology and taxonomic classification.</title>
        <authorList>
            <person name="Goeker M."/>
        </authorList>
    </citation>
    <scope>NUCLEOTIDE SEQUENCE [LARGE SCALE GENOMIC DNA]</scope>
    <source>
        <strain evidence="2 3">DSM 19867</strain>
    </source>
</reference>
<dbReference type="RefSeq" id="WP_167083936.1">
    <property type="nucleotide sequence ID" value="NZ_BAAADC010000001.1"/>
</dbReference>